<accession>Q0TWQ9</accession>
<name>Q0TWQ9_PHANO</name>
<dbReference type="KEGG" id="pno:SNOG_15988"/>
<dbReference type="GeneID" id="5983049"/>
<dbReference type="Proteomes" id="UP000001055">
    <property type="component" value="Unassembled WGS sequence"/>
</dbReference>
<dbReference type="RefSeq" id="XP_001806119.1">
    <property type="nucleotide sequence ID" value="XM_001806067.1"/>
</dbReference>
<proteinExistence type="predicted"/>
<reference evidence="3" key="1">
    <citation type="journal article" date="2007" name="Plant Cell">
        <title>Dothideomycete-plant interactions illuminated by genome sequencing and EST analysis of the wheat pathogen Stagonospora nodorum.</title>
        <authorList>
            <person name="Hane J.K."/>
            <person name="Lowe R.G."/>
            <person name="Solomon P.S."/>
            <person name="Tan K.C."/>
            <person name="Schoch C.L."/>
            <person name="Spatafora J.W."/>
            <person name="Crous P.W."/>
            <person name="Kodira C."/>
            <person name="Birren B.W."/>
            <person name="Galagan J.E."/>
            <person name="Torriani S.F."/>
            <person name="McDonald B.A."/>
            <person name="Oliver R.P."/>
        </authorList>
    </citation>
    <scope>NUCLEOTIDE SEQUENCE [LARGE SCALE GENOMIC DNA]</scope>
    <source>
        <strain evidence="3">SN15 / ATCC MYA-4574 / FGSC 10173</strain>
    </source>
</reference>
<dbReference type="AlphaFoldDB" id="Q0TWQ9"/>
<dbReference type="PROSITE" id="PS51257">
    <property type="entry name" value="PROKAR_LIPOPROTEIN"/>
    <property type="match status" value="1"/>
</dbReference>
<keyword evidence="1" id="KW-0732">Signal</keyword>
<feature type="signal peptide" evidence="1">
    <location>
        <begin position="1"/>
        <end position="23"/>
    </location>
</feature>
<feature type="chain" id="PRO_5004177383" evidence="1">
    <location>
        <begin position="24"/>
        <end position="293"/>
    </location>
</feature>
<dbReference type="InParanoid" id="Q0TWQ9"/>
<evidence type="ECO:0000313" key="2">
    <source>
        <dbReference type="EMBL" id="EAT76567.1"/>
    </source>
</evidence>
<evidence type="ECO:0000256" key="1">
    <source>
        <dbReference type="SAM" id="SignalP"/>
    </source>
</evidence>
<organism evidence="2 3">
    <name type="scientific">Phaeosphaeria nodorum (strain SN15 / ATCC MYA-4574 / FGSC 10173)</name>
    <name type="common">Glume blotch fungus</name>
    <name type="synonym">Parastagonospora nodorum</name>
    <dbReference type="NCBI Taxonomy" id="321614"/>
    <lineage>
        <taxon>Eukaryota</taxon>
        <taxon>Fungi</taxon>
        <taxon>Dikarya</taxon>
        <taxon>Ascomycota</taxon>
        <taxon>Pezizomycotina</taxon>
        <taxon>Dothideomycetes</taxon>
        <taxon>Pleosporomycetidae</taxon>
        <taxon>Pleosporales</taxon>
        <taxon>Pleosporineae</taxon>
        <taxon>Phaeosphaeriaceae</taxon>
        <taxon>Parastagonospora</taxon>
    </lineage>
</organism>
<sequence length="293" mass="33537">MAFVRLQCLHFLVLGWLVSMSACTTIRTRDDTATPAPKMMLAQYKAVPSPIRPHPAFATCGLRHESPLEFNTRLLTTRNHLHHLVLNYDGTSEGAYYIPDEGSWIYITTSRKDERTKMVEEFDAAFQDILERQDLASFRKNFYFYFTDCATNFELCDSGIPFSTPRFRRGTERVKLTAPSLIYLQDSGPCTSGEIGCGEWCDWRCKTTYHYFELSAQRLLWSKKLRVTSTDGKRTVVPAFPSPSAQMRSIMLIYKALDTFHIGPNQGILRVSVEPRERDAAVYLACAKKKLRT</sequence>
<evidence type="ECO:0000313" key="3">
    <source>
        <dbReference type="Proteomes" id="UP000001055"/>
    </source>
</evidence>
<dbReference type="VEuPathDB" id="FungiDB:JI435_159880"/>
<protein>
    <submittedName>
        <fullName evidence="2">Uncharacterized protein</fullName>
    </submittedName>
</protein>
<gene>
    <name evidence="2" type="ORF">SNOG_15988</name>
</gene>
<dbReference type="EMBL" id="CH445366">
    <property type="protein sequence ID" value="EAT76567.1"/>
    <property type="molecule type" value="Genomic_DNA"/>
</dbReference>